<feature type="domain" description="Phage tail assembly chaperone-like" evidence="2">
    <location>
        <begin position="82"/>
        <end position="147"/>
    </location>
</feature>
<dbReference type="Pfam" id="PF16778">
    <property type="entry name" value="Phage_tail_APC"/>
    <property type="match status" value="1"/>
</dbReference>
<organism evidence="3 4">
    <name type="scientific">Pseudomonas fluorescens</name>
    <dbReference type="NCBI Taxonomy" id="294"/>
    <lineage>
        <taxon>Bacteria</taxon>
        <taxon>Pseudomonadati</taxon>
        <taxon>Pseudomonadota</taxon>
        <taxon>Gammaproteobacteria</taxon>
        <taxon>Pseudomonadales</taxon>
        <taxon>Pseudomonadaceae</taxon>
        <taxon>Pseudomonas</taxon>
    </lineage>
</organism>
<evidence type="ECO:0000313" key="4">
    <source>
        <dbReference type="Proteomes" id="UP000327167"/>
    </source>
</evidence>
<evidence type="ECO:0000256" key="1">
    <source>
        <dbReference type="SAM" id="MobiDB-lite"/>
    </source>
</evidence>
<evidence type="ECO:0000313" key="3">
    <source>
        <dbReference type="EMBL" id="VVN07526.1"/>
    </source>
</evidence>
<sequence>MTRYARVENGVAVELIDTGDYAISQLFAPAFVETMVLVPEGMQIEIGAPVGELRQEISALPVVDNPVVPAETIIEEQEPLVAARTWRQSSLSATEWWVTRHLDEQALGRGTTLKAAQYLQLLEYRQALRDWPDSSQFPSPVSRPSAPTWLACKTGEK</sequence>
<dbReference type="InterPro" id="IPR031893">
    <property type="entry name" value="Phage_tail_APC"/>
</dbReference>
<dbReference type="Proteomes" id="UP000327167">
    <property type="component" value="Unassembled WGS sequence"/>
</dbReference>
<protein>
    <recommendedName>
        <fullName evidence="2">Phage tail assembly chaperone-like domain-containing protein</fullName>
    </recommendedName>
</protein>
<gene>
    <name evidence="3" type="ORF">PS655_03670</name>
</gene>
<accession>A0A5E6V4G0</accession>
<dbReference type="EMBL" id="CABVHJ010000012">
    <property type="protein sequence ID" value="VVN07526.1"/>
    <property type="molecule type" value="Genomic_DNA"/>
</dbReference>
<dbReference type="AlphaFoldDB" id="A0A5E6V4G0"/>
<feature type="region of interest" description="Disordered" evidence="1">
    <location>
        <begin position="133"/>
        <end position="157"/>
    </location>
</feature>
<name>A0A5E6V4G0_PSEFL</name>
<dbReference type="RefSeq" id="WP_150651352.1">
    <property type="nucleotide sequence ID" value="NZ_CABVHJ010000012.1"/>
</dbReference>
<reference evidence="3 4" key="1">
    <citation type="submission" date="2019-09" db="EMBL/GenBank/DDBJ databases">
        <authorList>
            <person name="Chandra G."/>
            <person name="Truman W A."/>
        </authorList>
    </citation>
    <scope>NUCLEOTIDE SEQUENCE [LARGE SCALE GENOMIC DNA]</scope>
    <source>
        <strain evidence="3">PS655</strain>
    </source>
</reference>
<evidence type="ECO:0000259" key="2">
    <source>
        <dbReference type="Pfam" id="PF16778"/>
    </source>
</evidence>
<proteinExistence type="predicted"/>